<evidence type="ECO:0000313" key="8">
    <source>
        <dbReference type="EMBL" id="KAL2621364.1"/>
    </source>
</evidence>
<name>A0ABD1Y7L9_9MARC</name>
<dbReference type="PANTHER" id="PTHR48182:SF2">
    <property type="entry name" value="PROTEIN SERAC1"/>
    <property type="match status" value="1"/>
</dbReference>
<dbReference type="PANTHER" id="PTHR48182">
    <property type="entry name" value="PROTEIN SERAC1"/>
    <property type="match status" value="1"/>
</dbReference>
<evidence type="ECO:0000256" key="2">
    <source>
        <dbReference type="ARBA" id="ARBA00004240"/>
    </source>
</evidence>
<keyword evidence="6" id="KW-0472">Membrane</keyword>
<evidence type="ECO:0000256" key="6">
    <source>
        <dbReference type="ARBA" id="ARBA00023136"/>
    </source>
</evidence>
<evidence type="ECO:0000256" key="4">
    <source>
        <dbReference type="ARBA" id="ARBA00022824"/>
    </source>
</evidence>
<sequence>MDIYLIAENLVYSLVELENVGELCPVVLVGHCAGGLVVQEEFRSREQSCASAGYSLVVEEGSGRKDVDKFATISGVDHLSICHPKDQQSDNFLFLVHFLEEIPKKRKWKTGRSGRGSAMVNVKKKESARNCG</sequence>
<protein>
    <submittedName>
        <fullName evidence="8">Uncharacterized protein</fullName>
    </submittedName>
</protein>
<feature type="compositionally biased region" description="Basic and acidic residues" evidence="7">
    <location>
        <begin position="123"/>
        <end position="132"/>
    </location>
</feature>
<keyword evidence="5" id="KW-0496">Mitochondrion</keyword>
<keyword evidence="9" id="KW-1185">Reference proteome</keyword>
<dbReference type="EMBL" id="JBHFFA010000006">
    <property type="protein sequence ID" value="KAL2621364.1"/>
    <property type="molecule type" value="Genomic_DNA"/>
</dbReference>
<comment type="caution">
    <text evidence="8">The sequence shown here is derived from an EMBL/GenBank/DDBJ whole genome shotgun (WGS) entry which is preliminary data.</text>
</comment>
<accession>A0ABD1Y7L9</accession>
<proteinExistence type="predicted"/>
<evidence type="ECO:0000313" key="9">
    <source>
        <dbReference type="Proteomes" id="UP001605036"/>
    </source>
</evidence>
<reference evidence="8 9" key="1">
    <citation type="submission" date="2024-09" db="EMBL/GenBank/DDBJ databases">
        <title>Chromosome-scale assembly of Riccia fluitans.</title>
        <authorList>
            <person name="Paukszto L."/>
            <person name="Sawicki J."/>
            <person name="Karawczyk K."/>
            <person name="Piernik-Szablinska J."/>
            <person name="Szczecinska M."/>
            <person name="Mazdziarz M."/>
        </authorList>
    </citation>
    <scope>NUCLEOTIDE SEQUENCE [LARGE SCALE GENOMIC DNA]</scope>
    <source>
        <strain evidence="8">Rf_01</strain>
        <tissue evidence="8">Aerial parts of the thallus</tissue>
    </source>
</reference>
<organism evidence="8 9">
    <name type="scientific">Riccia fluitans</name>
    <dbReference type="NCBI Taxonomy" id="41844"/>
    <lineage>
        <taxon>Eukaryota</taxon>
        <taxon>Viridiplantae</taxon>
        <taxon>Streptophyta</taxon>
        <taxon>Embryophyta</taxon>
        <taxon>Marchantiophyta</taxon>
        <taxon>Marchantiopsida</taxon>
        <taxon>Marchantiidae</taxon>
        <taxon>Marchantiales</taxon>
        <taxon>Ricciaceae</taxon>
        <taxon>Riccia</taxon>
    </lineage>
</organism>
<evidence type="ECO:0000256" key="1">
    <source>
        <dbReference type="ARBA" id="ARBA00004173"/>
    </source>
</evidence>
<dbReference type="GO" id="GO:0005739">
    <property type="term" value="C:mitochondrion"/>
    <property type="evidence" value="ECO:0007669"/>
    <property type="project" value="UniProtKB-SubCell"/>
</dbReference>
<evidence type="ECO:0000256" key="5">
    <source>
        <dbReference type="ARBA" id="ARBA00023128"/>
    </source>
</evidence>
<feature type="region of interest" description="Disordered" evidence="7">
    <location>
        <begin position="109"/>
        <end position="132"/>
    </location>
</feature>
<gene>
    <name evidence="8" type="ORF">R1flu_001569</name>
</gene>
<dbReference type="InterPro" id="IPR052374">
    <property type="entry name" value="SERAC1"/>
</dbReference>
<dbReference type="Proteomes" id="UP001605036">
    <property type="component" value="Unassembled WGS sequence"/>
</dbReference>
<comment type="subcellular location">
    <subcellularLocation>
        <location evidence="2">Endoplasmic reticulum</location>
    </subcellularLocation>
    <subcellularLocation>
        <location evidence="3">Membrane</location>
    </subcellularLocation>
    <subcellularLocation>
        <location evidence="1">Mitochondrion</location>
    </subcellularLocation>
</comment>
<keyword evidence="4" id="KW-0256">Endoplasmic reticulum</keyword>
<dbReference type="GO" id="GO:0005783">
    <property type="term" value="C:endoplasmic reticulum"/>
    <property type="evidence" value="ECO:0007669"/>
    <property type="project" value="UniProtKB-SubCell"/>
</dbReference>
<evidence type="ECO:0000256" key="3">
    <source>
        <dbReference type="ARBA" id="ARBA00004370"/>
    </source>
</evidence>
<dbReference type="AlphaFoldDB" id="A0ABD1Y7L9"/>
<evidence type="ECO:0000256" key="7">
    <source>
        <dbReference type="SAM" id="MobiDB-lite"/>
    </source>
</evidence>
<dbReference type="GO" id="GO:0016020">
    <property type="term" value="C:membrane"/>
    <property type="evidence" value="ECO:0007669"/>
    <property type="project" value="UniProtKB-SubCell"/>
</dbReference>